<evidence type="ECO:0000256" key="11">
    <source>
        <dbReference type="SAM" id="MobiDB-lite"/>
    </source>
</evidence>
<evidence type="ECO:0000256" key="2">
    <source>
        <dbReference type="ARBA" id="ARBA00010015"/>
    </source>
</evidence>
<evidence type="ECO:0000256" key="6">
    <source>
        <dbReference type="ARBA" id="ARBA00022801"/>
    </source>
</evidence>
<comment type="similarity">
    <text evidence="2">Belongs to the XPF family.</text>
</comment>
<evidence type="ECO:0000259" key="12">
    <source>
        <dbReference type="SMART" id="SM00891"/>
    </source>
</evidence>
<evidence type="ECO:0000256" key="7">
    <source>
        <dbReference type="ARBA" id="ARBA00023125"/>
    </source>
</evidence>
<evidence type="ECO:0000256" key="4">
    <source>
        <dbReference type="ARBA" id="ARBA00022759"/>
    </source>
</evidence>
<dbReference type="GO" id="GO:0000014">
    <property type="term" value="F:single-stranded DNA endodeoxyribonuclease activity"/>
    <property type="evidence" value="ECO:0007669"/>
    <property type="project" value="TreeGrafter"/>
</dbReference>
<gene>
    <name evidence="13" type="ORF">MSPICULIGERA_LOCUS3242</name>
</gene>
<sequence length="360" mass="40872">MDGMRIRGPAPNYNSIPQFHDPHEEVEPQPGPSTSTVVTLENEENHQEEDDQPVLQEEKKEIAKLGEQTVPIHIVSCSAYGGDRYNVLRALEKIKPVVVIMYHSDLATFRQVELFHATNSNFHLHFYFLQYSDSTEEERYLSRLSKENEAFSHLKNEVDNLLIAREFDAGREEAPRLAVNTLEAGGFQEDTVARPKIIVDMREFNSELPTILYKKGYDAIAATLEVGDYVLSPGITIERKALDDLTQSLQSGRVFKQTEQMLANYAAAYLLIESNTKFELKIVNGGPFQGELSRHCREIRQQLCTLIRLFPKLKLIWSLSPANSADYFADLKLNTADPDVERAVAIRGDEVNDEGAFFEF</sequence>
<dbReference type="InterPro" id="IPR006166">
    <property type="entry name" value="ERCC4_domain"/>
</dbReference>
<dbReference type="AlphaFoldDB" id="A0AA36CA15"/>
<evidence type="ECO:0000256" key="3">
    <source>
        <dbReference type="ARBA" id="ARBA00022722"/>
    </source>
</evidence>
<organism evidence="13 14">
    <name type="scientific">Mesorhabditis spiculigera</name>
    <dbReference type="NCBI Taxonomy" id="96644"/>
    <lineage>
        <taxon>Eukaryota</taxon>
        <taxon>Metazoa</taxon>
        <taxon>Ecdysozoa</taxon>
        <taxon>Nematoda</taxon>
        <taxon>Chromadorea</taxon>
        <taxon>Rhabditida</taxon>
        <taxon>Rhabditina</taxon>
        <taxon>Rhabditomorpha</taxon>
        <taxon>Rhabditoidea</taxon>
        <taxon>Rhabditidae</taxon>
        <taxon>Mesorhabditinae</taxon>
        <taxon>Mesorhabditis</taxon>
    </lineage>
</organism>
<feature type="domain" description="ERCC4" evidence="12">
    <location>
        <begin position="196"/>
        <end position="276"/>
    </location>
</feature>
<dbReference type="GO" id="GO:0003684">
    <property type="term" value="F:damaged DNA binding"/>
    <property type="evidence" value="ECO:0007669"/>
    <property type="project" value="TreeGrafter"/>
</dbReference>
<dbReference type="Pfam" id="PF02732">
    <property type="entry name" value="ERCC4"/>
    <property type="match status" value="1"/>
</dbReference>
<dbReference type="SUPFAM" id="SSF52980">
    <property type="entry name" value="Restriction endonuclease-like"/>
    <property type="match status" value="1"/>
</dbReference>
<dbReference type="GO" id="GO:1901255">
    <property type="term" value="P:nucleotide-excision repair involved in interstrand cross-link repair"/>
    <property type="evidence" value="ECO:0007669"/>
    <property type="project" value="TreeGrafter"/>
</dbReference>
<keyword evidence="8" id="KW-0234">DNA repair</keyword>
<protein>
    <recommendedName>
        <fullName evidence="10">DNA repair endonuclease XPF</fullName>
    </recommendedName>
</protein>
<dbReference type="GO" id="GO:0000712">
    <property type="term" value="P:resolution of meiotic recombination intermediates"/>
    <property type="evidence" value="ECO:0007669"/>
    <property type="project" value="TreeGrafter"/>
</dbReference>
<dbReference type="GO" id="GO:0000724">
    <property type="term" value="P:double-strand break repair via homologous recombination"/>
    <property type="evidence" value="ECO:0007669"/>
    <property type="project" value="TreeGrafter"/>
</dbReference>
<comment type="subcellular location">
    <subcellularLocation>
        <location evidence="1">Nucleus</location>
    </subcellularLocation>
</comment>
<proteinExistence type="inferred from homology"/>
<evidence type="ECO:0000256" key="5">
    <source>
        <dbReference type="ARBA" id="ARBA00022763"/>
    </source>
</evidence>
<keyword evidence="14" id="KW-1185">Reference proteome</keyword>
<evidence type="ECO:0000256" key="9">
    <source>
        <dbReference type="ARBA" id="ARBA00023242"/>
    </source>
</evidence>
<dbReference type="PANTHER" id="PTHR10150">
    <property type="entry name" value="DNA REPAIR ENDONUCLEASE XPF"/>
    <property type="match status" value="1"/>
</dbReference>
<dbReference type="SMART" id="SM00891">
    <property type="entry name" value="ERCC4"/>
    <property type="match status" value="1"/>
</dbReference>
<comment type="caution">
    <text evidence="13">The sequence shown here is derived from an EMBL/GenBank/DDBJ whole genome shotgun (WGS) entry which is preliminary data.</text>
</comment>
<dbReference type="GO" id="GO:0000110">
    <property type="term" value="C:nucleotide-excision repair factor 1 complex"/>
    <property type="evidence" value="ECO:0007669"/>
    <property type="project" value="TreeGrafter"/>
</dbReference>
<name>A0AA36CA15_9BILA</name>
<dbReference type="EMBL" id="CATQJA010000889">
    <property type="protein sequence ID" value="CAJ0564568.1"/>
    <property type="molecule type" value="Genomic_DNA"/>
</dbReference>
<keyword evidence="6" id="KW-0378">Hydrolase</keyword>
<evidence type="ECO:0000256" key="1">
    <source>
        <dbReference type="ARBA" id="ARBA00004123"/>
    </source>
</evidence>
<dbReference type="Gene3D" id="3.40.50.10130">
    <property type="match status" value="1"/>
</dbReference>
<evidence type="ECO:0000313" key="13">
    <source>
        <dbReference type="EMBL" id="CAJ0564568.1"/>
    </source>
</evidence>
<keyword evidence="5" id="KW-0227">DNA damage</keyword>
<keyword evidence="4" id="KW-0255">Endonuclease</keyword>
<reference evidence="13" key="1">
    <citation type="submission" date="2023-06" db="EMBL/GenBank/DDBJ databases">
        <authorList>
            <person name="Delattre M."/>
        </authorList>
    </citation>
    <scope>NUCLEOTIDE SEQUENCE</scope>
    <source>
        <strain evidence="13">AF72</strain>
    </source>
</reference>
<accession>A0AA36CA15</accession>
<feature type="non-terminal residue" evidence="13">
    <location>
        <position position="1"/>
    </location>
</feature>
<dbReference type="InterPro" id="IPR047520">
    <property type="entry name" value="XPF_nuclease"/>
</dbReference>
<dbReference type="Proteomes" id="UP001177023">
    <property type="component" value="Unassembled WGS sequence"/>
</dbReference>
<dbReference type="InterPro" id="IPR011335">
    <property type="entry name" value="Restrct_endonuc-II-like"/>
</dbReference>
<keyword evidence="9" id="KW-0539">Nucleus</keyword>
<keyword evidence="7" id="KW-0238">DNA-binding</keyword>
<dbReference type="GO" id="GO:0003697">
    <property type="term" value="F:single-stranded DNA binding"/>
    <property type="evidence" value="ECO:0007669"/>
    <property type="project" value="TreeGrafter"/>
</dbReference>
<evidence type="ECO:0000256" key="8">
    <source>
        <dbReference type="ARBA" id="ARBA00023204"/>
    </source>
</evidence>
<keyword evidence="3" id="KW-0540">Nuclease</keyword>
<dbReference type="FunFam" id="3.40.50.10130:FF:000002">
    <property type="entry name" value="DNA repair endonuclease XPF"/>
    <property type="match status" value="1"/>
</dbReference>
<evidence type="ECO:0000256" key="10">
    <source>
        <dbReference type="ARBA" id="ARBA00072370"/>
    </source>
</evidence>
<dbReference type="PANTHER" id="PTHR10150:SF0">
    <property type="entry name" value="DNA REPAIR ENDONUCLEASE XPF"/>
    <property type="match status" value="1"/>
</dbReference>
<dbReference type="CDD" id="cd20078">
    <property type="entry name" value="XPF_nuclease_XPF_euk"/>
    <property type="match status" value="1"/>
</dbReference>
<feature type="region of interest" description="Disordered" evidence="11">
    <location>
        <begin position="1"/>
        <end position="53"/>
    </location>
</feature>
<evidence type="ECO:0000313" key="14">
    <source>
        <dbReference type="Proteomes" id="UP001177023"/>
    </source>
</evidence>